<evidence type="ECO:0000256" key="1">
    <source>
        <dbReference type="ARBA" id="ARBA00010613"/>
    </source>
</evidence>
<reference evidence="4" key="1">
    <citation type="journal article" date="2019" name="Int. J. Syst. Evol. Microbiol.">
        <title>The Global Catalogue of Microorganisms (GCM) 10K type strain sequencing project: providing services to taxonomists for standard genome sequencing and annotation.</title>
        <authorList>
            <consortium name="The Broad Institute Genomics Platform"/>
            <consortium name="The Broad Institute Genome Sequencing Center for Infectious Disease"/>
            <person name="Wu L."/>
            <person name="Ma J."/>
        </authorList>
    </citation>
    <scope>NUCLEOTIDE SEQUENCE [LARGE SCALE GENOMIC DNA]</scope>
    <source>
        <strain evidence="4">2902at01</strain>
    </source>
</reference>
<evidence type="ECO:0000313" key="4">
    <source>
        <dbReference type="Proteomes" id="UP001595868"/>
    </source>
</evidence>
<dbReference type="Gene3D" id="3.60.110.10">
    <property type="entry name" value="Carbon-nitrogen hydrolase"/>
    <property type="match status" value="1"/>
</dbReference>
<feature type="domain" description="CN hydrolase" evidence="2">
    <location>
        <begin position="13"/>
        <end position="259"/>
    </location>
</feature>
<dbReference type="PANTHER" id="PTHR23088">
    <property type="entry name" value="NITRILASE-RELATED"/>
    <property type="match status" value="1"/>
</dbReference>
<dbReference type="RefSeq" id="WP_377543758.1">
    <property type="nucleotide sequence ID" value="NZ_JBHSBN010000005.1"/>
</dbReference>
<dbReference type="EMBL" id="JBHSBN010000005">
    <property type="protein sequence ID" value="MFC4106205.1"/>
    <property type="molecule type" value="Genomic_DNA"/>
</dbReference>
<comment type="caution">
    <text evidence="3">The sequence shown here is derived from an EMBL/GenBank/DDBJ whole genome shotgun (WGS) entry which is preliminary data.</text>
</comment>
<dbReference type="Pfam" id="PF00795">
    <property type="entry name" value="CN_hydrolase"/>
    <property type="match status" value="1"/>
</dbReference>
<dbReference type="PANTHER" id="PTHR23088:SF27">
    <property type="entry name" value="DEAMINATED GLUTATHIONE AMIDASE"/>
    <property type="match status" value="1"/>
</dbReference>
<sequence>MSTQSWELPTDPLRVAAVQAEAVPGDLAGNAATAARTVTAAGAEGAAVAVLPELFLPAYHPDTLRADPAGTDLAADHAGRVDDPRLDPLRLAARDARVVVVVGAAVRHPDGRRACSALLVDRTGQVTCGYDKQHLCGPDERELFVPGRRGATLLVDGWRLGLGVCYDGCFPEHGRAAADDGAHGYLCPAAYRDGSQHRRDLYYPARALENTMYVVFANPVGGPPPWRFNGGAAVYDPEGRPLRRAPDHGTAIVVASCEPAVLAEVRAAHPMLADRLPDQGTDRATVGDLTG</sequence>
<evidence type="ECO:0000259" key="2">
    <source>
        <dbReference type="PROSITE" id="PS50263"/>
    </source>
</evidence>
<dbReference type="InterPro" id="IPR036526">
    <property type="entry name" value="C-N_Hydrolase_sf"/>
</dbReference>
<comment type="similarity">
    <text evidence="1">Belongs to the carbon-nitrogen hydrolase superfamily. NIT1/NIT2 family.</text>
</comment>
<dbReference type="SUPFAM" id="SSF56317">
    <property type="entry name" value="Carbon-nitrogen hydrolase"/>
    <property type="match status" value="1"/>
</dbReference>
<dbReference type="CDD" id="cd07197">
    <property type="entry name" value="nitrilase"/>
    <property type="match status" value="1"/>
</dbReference>
<dbReference type="PROSITE" id="PS50263">
    <property type="entry name" value="CN_HYDROLASE"/>
    <property type="match status" value="1"/>
</dbReference>
<gene>
    <name evidence="3" type="ORF">ACFOX0_09680</name>
</gene>
<dbReference type="GO" id="GO:0016787">
    <property type="term" value="F:hydrolase activity"/>
    <property type="evidence" value="ECO:0007669"/>
    <property type="project" value="UniProtKB-KW"/>
</dbReference>
<dbReference type="Proteomes" id="UP001595868">
    <property type="component" value="Unassembled WGS sequence"/>
</dbReference>
<organism evidence="3 4">
    <name type="scientific">Micromonospora zhanjiangensis</name>
    <dbReference type="NCBI Taxonomy" id="1522057"/>
    <lineage>
        <taxon>Bacteria</taxon>
        <taxon>Bacillati</taxon>
        <taxon>Actinomycetota</taxon>
        <taxon>Actinomycetes</taxon>
        <taxon>Micromonosporales</taxon>
        <taxon>Micromonosporaceae</taxon>
        <taxon>Micromonospora</taxon>
    </lineage>
</organism>
<evidence type="ECO:0000313" key="3">
    <source>
        <dbReference type="EMBL" id="MFC4106205.1"/>
    </source>
</evidence>
<protein>
    <submittedName>
        <fullName evidence="3">Carbon-nitrogen hydrolase family protein</fullName>
    </submittedName>
</protein>
<accession>A0ABV8KJY6</accession>
<dbReference type="InterPro" id="IPR003010">
    <property type="entry name" value="C-N_Hydrolase"/>
</dbReference>
<name>A0ABV8KJY6_9ACTN</name>
<proteinExistence type="inferred from homology"/>
<keyword evidence="3" id="KW-0378">Hydrolase</keyword>
<keyword evidence="4" id="KW-1185">Reference proteome</keyword>